<dbReference type="PANTHER" id="PTHR48041">
    <property type="entry name" value="ABC TRANSPORTER G FAMILY MEMBER 28"/>
    <property type="match status" value="1"/>
</dbReference>
<dbReference type="PANTHER" id="PTHR48041:SF2">
    <property type="entry name" value="ATP-DEPENDENT PERMEASE-RELATED"/>
    <property type="match status" value="1"/>
</dbReference>
<feature type="transmembrane region" description="Helical" evidence="14">
    <location>
        <begin position="961"/>
        <end position="985"/>
    </location>
</feature>
<dbReference type="CDD" id="cd03213">
    <property type="entry name" value="ABCG_EPDR"/>
    <property type="match status" value="1"/>
</dbReference>
<dbReference type="Gene3D" id="3.40.50.300">
    <property type="entry name" value="P-loop containing nucleotide triphosphate hydrolases"/>
    <property type="match status" value="1"/>
</dbReference>
<proteinExistence type="inferred from homology"/>
<dbReference type="EMBL" id="RSCD01000011">
    <property type="protein sequence ID" value="RSH90073.1"/>
    <property type="molecule type" value="Genomic_DNA"/>
</dbReference>
<dbReference type="AlphaFoldDB" id="A0A427YGC5"/>
<feature type="region of interest" description="Disordered" evidence="13">
    <location>
        <begin position="724"/>
        <end position="774"/>
    </location>
</feature>
<dbReference type="Pfam" id="PF00005">
    <property type="entry name" value="ABC_tran"/>
    <property type="match status" value="1"/>
</dbReference>
<evidence type="ECO:0000256" key="9">
    <source>
        <dbReference type="ARBA" id="ARBA00022989"/>
    </source>
</evidence>
<dbReference type="InterPro" id="IPR003439">
    <property type="entry name" value="ABC_transporter-like_ATP-bd"/>
</dbReference>
<dbReference type="SMART" id="SM00382">
    <property type="entry name" value="AAA"/>
    <property type="match status" value="1"/>
</dbReference>
<keyword evidence="11" id="KW-0325">Glycoprotein</keyword>
<evidence type="ECO:0000256" key="15">
    <source>
        <dbReference type="SAM" id="SignalP"/>
    </source>
</evidence>
<evidence type="ECO:0000256" key="11">
    <source>
        <dbReference type="ARBA" id="ARBA00023180"/>
    </source>
</evidence>
<evidence type="ECO:0000256" key="13">
    <source>
        <dbReference type="SAM" id="MobiDB-lite"/>
    </source>
</evidence>
<evidence type="ECO:0008006" key="20">
    <source>
        <dbReference type="Google" id="ProtNLM"/>
    </source>
</evidence>
<dbReference type="Pfam" id="PF01061">
    <property type="entry name" value="ABC2_membrane"/>
    <property type="match status" value="1"/>
</dbReference>
<comment type="caution">
    <text evidence="12">Lacks conserved residue(s) required for the propagation of feature annotation.</text>
</comment>
<dbReference type="PROSITE" id="PS50026">
    <property type="entry name" value="EGF_3"/>
    <property type="match status" value="1"/>
</dbReference>
<dbReference type="Gene3D" id="2.10.25.10">
    <property type="entry name" value="Laminin"/>
    <property type="match status" value="1"/>
</dbReference>
<feature type="signal peptide" evidence="15">
    <location>
        <begin position="1"/>
        <end position="19"/>
    </location>
</feature>
<feature type="transmembrane region" description="Helical" evidence="14">
    <location>
        <begin position="884"/>
        <end position="906"/>
    </location>
</feature>
<dbReference type="SUPFAM" id="SSF52540">
    <property type="entry name" value="P-loop containing nucleoside triphosphate hydrolases"/>
    <property type="match status" value="1"/>
</dbReference>
<dbReference type="FunFam" id="3.40.50.300:FF:000702">
    <property type="entry name" value="ABC transporter (Adp1)"/>
    <property type="match status" value="1"/>
</dbReference>
<evidence type="ECO:0000256" key="3">
    <source>
        <dbReference type="ARBA" id="ARBA00022448"/>
    </source>
</evidence>
<keyword evidence="12" id="KW-1015">Disulfide bond</keyword>
<evidence type="ECO:0000256" key="5">
    <source>
        <dbReference type="ARBA" id="ARBA00022729"/>
    </source>
</evidence>
<dbReference type="PROSITE" id="PS00211">
    <property type="entry name" value="ABC_TRANSPORTER_1"/>
    <property type="match status" value="1"/>
</dbReference>
<evidence type="ECO:0000256" key="7">
    <source>
        <dbReference type="ARBA" id="ARBA00022824"/>
    </source>
</evidence>
<feature type="compositionally biased region" description="Acidic residues" evidence="13">
    <location>
        <begin position="758"/>
        <end position="767"/>
    </location>
</feature>
<keyword evidence="4 14" id="KW-0812">Transmembrane</keyword>
<keyword evidence="19" id="KW-1185">Reference proteome</keyword>
<dbReference type="GO" id="GO:0005789">
    <property type="term" value="C:endoplasmic reticulum membrane"/>
    <property type="evidence" value="ECO:0007669"/>
    <property type="project" value="UniProtKB-SubCell"/>
</dbReference>
<accession>A0A427YGC5</accession>
<feature type="transmembrane region" description="Helical" evidence="14">
    <location>
        <begin position="918"/>
        <end position="940"/>
    </location>
</feature>
<feature type="transmembrane region" description="Helical" evidence="14">
    <location>
        <begin position="997"/>
        <end position="1018"/>
    </location>
</feature>
<evidence type="ECO:0000256" key="2">
    <source>
        <dbReference type="ARBA" id="ARBA00005814"/>
    </source>
</evidence>
<feature type="transmembrane region" description="Helical" evidence="14">
    <location>
        <begin position="1030"/>
        <end position="1049"/>
    </location>
</feature>
<evidence type="ECO:0000256" key="1">
    <source>
        <dbReference type="ARBA" id="ARBA00004477"/>
    </source>
</evidence>
<sequence length="1140" mass="124367">MFIPPPFLPIASLLPLVLALASSKEETGYGTISRRATPRSAELLDISGAGSTPASDTWWNSSLVSVAEPSVDQETVRTTVRAGNPIVRLTVRQVPPRRPPKTPEDCPPCFNCLLPAFSCSNAGECNPYDGQCRCPPGFGGQDCLTPVCGALTDGDERYPRPDGELCQCKDGWGGINCNVCKSNKACAAFKPRTPIDDGGSDPTMPGKGEGDGEEVNDMLCYNGGLSVEHNFQMCDVTNRKIIDTIPDNKPPQVTFDCTANGPSSNTTAWKHPLLSTFADEPTLVDEAMGTCTFQFWVDRIESFYCKLDKCSWQLGSTATANETRYNCEVIECACVPGRFLCGEDGSVNIDDFLAEEVKGPASFDCVSGKGCTFEEPAMNSLINDVFGDRAIYLDCESGECLHYTQVPGYTKPELPDNSLMVALSAAAAVLWYLGRSPRNQPGFGGVELPEDEASKLMTDHVPATLHFSNLSYTLPKGKQVLSHVTGTVRPGELLAIMGASGAGKSTLLDILARKAKTGRVDGDMYVNGKVVPNDVFRRVTGYVDQEDTLLSTLTVYEAVLLSALLRLPREMSYQAKVFRTLETMNELGILGIKDSRIGESGKRSISGGEKRRVSIACELVTGPSILFLDEPTSGLDSYNAYNVIESLKTLARTFHRTVIFTIHQPQSNIVALFDRLLLLAKGQMVYSGESVRAQEHFEKLEHPCPPGYNIADFLIDLTVEASGDHRGHKGKANGHVSGTRTSSRDAENGFARDAAGSDLEDEEEGDDTAGRSTVLGQISKKAQRILGAFTTGGDSTSSSGTSTPDASQVPEKLASLVLACRASDDAKIVEAEITRIQNGQSPDGTDSRDVSEELEVRGFKKAGWWRQFVLLSGRAFKNLYRNPLLMATHYAVAIVVALFCGFFFYHVTNDIPGFQNRLGLFLFILSLFGFSCLSSLGIFANERMLFMRERANGYYSASAYFLSKVLFDILPLRVIPPFILGSIVYGLAGLNPEVSSFWKFIMTLVLFNLTASGVVLFLSVAVPDHGVANLLGSLVMLYNLLFAGLLMNYDRVPEGLKWMQTTSFFHAGYEALLVNELRYLQLIERKFGLDIQVPSATILSSFGFHAQAFWWPDTALLVIVFAVSTLASYIILEVFVKEKR</sequence>
<gene>
    <name evidence="18" type="ORF">EHS25_001406</name>
</gene>
<keyword evidence="8" id="KW-0067">ATP-binding</keyword>
<evidence type="ECO:0000259" key="16">
    <source>
        <dbReference type="PROSITE" id="PS50026"/>
    </source>
</evidence>
<feature type="region of interest" description="Disordered" evidence="13">
    <location>
        <begin position="789"/>
        <end position="808"/>
    </location>
</feature>
<evidence type="ECO:0000256" key="14">
    <source>
        <dbReference type="SAM" id="Phobius"/>
    </source>
</evidence>
<dbReference type="PROSITE" id="PS01186">
    <property type="entry name" value="EGF_2"/>
    <property type="match status" value="1"/>
</dbReference>
<dbReference type="InterPro" id="IPR017871">
    <property type="entry name" value="ABC_transporter-like_CS"/>
</dbReference>
<evidence type="ECO:0000313" key="19">
    <source>
        <dbReference type="Proteomes" id="UP000279259"/>
    </source>
</evidence>
<feature type="disulfide bond" evidence="12">
    <location>
        <begin position="134"/>
        <end position="143"/>
    </location>
</feature>
<feature type="domain" description="EGF-like" evidence="16">
    <location>
        <begin position="110"/>
        <end position="144"/>
    </location>
</feature>
<keyword evidence="9 14" id="KW-1133">Transmembrane helix</keyword>
<feature type="compositionally biased region" description="Low complexity" evidence="13">
    <location>
        <begin position="791"/>
        <end position="803"/>
    </location>
</feature>
<protein>
    <recommendedName>
        <fullName evidence="20">ABC transporter domain-containing protein</fullName>
    </recommendedName>
</protein>
<keyword evidence="3" id="KW-0813">Transport</keyword>
<dbReference type="GO" id="GO:0140359">
    <property type="term" value="F:ABC-type transporter activity"/>
    <property type="evidence" value="ECO:0007669"/>
    <property type="project" value="InterPro"/>
</dbReference>
<evidence type="ECO:0000259" key="17">
    <source>
        <dbReference type="PROSITE" id="PS50893"/>
    </source>
</evidence>
<evidence type="ECO:0000256" key="6">
    <source>
        <dbReference type="ARBA" id="ARBA00022741"/>
    </source>
</evidence>
<keyword evidence="7" id="KW-0256">Endoplasmic reticulum</keyword>
<dbReference type="InterPro" id="IPR000742">
    <property type="entry name" value="EGF"/>
</dbReference>
<dbReference type="InterPro" id="IPR003593">
    <property type="entry name" value="AAA+_ATPase"/>
</dbReference>
<organism evidence="18 19">
    <name type="scientific">Saitozyma podzolica</name>
    <dbReference type="NCBI Taxonomy" id="1890683"/>
    <lineage>
        <taxon>Eukaryota</taxon>
        <taxon>Fungi</taxon>
        <taxon>Dikarya</taxon>
        <taxon>Basidiomycota</taxon>
        <taxon>Agaricomycotina</taxon>
        <taxon>Tremellomycetes</taxon>
        <taxon>Tremellales</taxon>
        <taxon>Trimorphomycetaceae</taxon>
        <taxon>Saitozyma</taxon>
    </lineage>
</organism>
<dbReference type="Proteomes" id="UP000279259">
    <property type="component" value="Unassembled WGS sequence"/>
</dbReference>
<name>A0A427YGC5_9TREE</name>
<dbReference type="InterPro" id="IPR050352">
    <property type="entry name" value="ABCG_transporters"/>
</dbReference>
<dbReference type="STRING" id="1890683.A0A427YGC5"/>
<feature type="chain" id="PRO_5019579807" description="ABC transporter domain-containing protein" evidence="15">
    <location>
        <begin position="20"/>
        <end position="1140"/>
    </location>
</feature>
<dbReference type="InterPro" id="IPR013525">
    <property type="entry name" value="ABC2_TM"/>
</dbReference>
<dbReference type="OrthoDB" id="66620at2759"/>
<comment type="similarity">
    <text evidence="2">Belongs to the ABC transporter superfamily. ABCG family. Eye pigment precursor importer (TC 3.A.1.204) subfamily.</text>
</comment>
<evidence type="ECO:0000256" key="8">
    <source>
        <dbReference type="ARBA" id="ARBA00022840"/>
    </source>
</evidence>
<feature type="transmembrane region" description="Helical" evidence="14">
    <location>
        <begin position="1115"/>
        <end position="1136"/>
    </location>
</feature>
<dbReference type="CDD" id="cd00055">
    <property type="entry name" value="EGF_Lam"/>
    <property type="match status" value="1"/>
</dbReference>
<keyword evidence="5 15" id="KW-0732">Signal</keyword>
<dbReference type="PROSITE" id="PS50893">
    <property type="entry name" value="ABC_TRANSPORTER_2"/>
    <property type="match status" value="1"/>
</dbReference>
<evidence type="ECO:0000256" key="10">
    <source>
        <dbReference type="ARBA" id="ARBA00023136"/>
    </source>
</evidence>
<reference evidence="18 19" key="1">
    <citation type="submission" date="2018-11" db="EMBL/GenBank/DDBJ databases">
        <title>Genome sequence of Saitozyma podzolica DSM 27192.</title>
        <authorList>
            <person name="Aliyu H."/>
            <person name="Gorte O."/>
            <person name="Ochsenreither K."/>
        </authorList>
    </citation>
    <scope>NUCLEOTIDE SEQUENCE [LARGE SCALE GENOMIC DNA]</scope>
    <source>
        <strain evidence="18 19">DSM 27192</strain>
    </source>
</reference>
<dbReference type="GO" id="GO:0016887">
    <property type="term" value="F:ATP hydrolysis activity"/>
    <property type="evidence" value="ECO:0007669"/>
    <property type="project" value="InterPro"/>
</dbReference>
<keyword evidence="6" id="KW-0547">Nucleotide-binding</keyword>
<feature type="domain" description="ABC transporter" evidence="17">
    <location>
        <begin position="465"/>
        <end position="706"/>
    </location>
</feature>
<keyword evidence="12" id="KW-0245">EGF-like domain</keyword>
<evidence type="ECO:0000256" key="12">
    <source>
        <dbReference type="PROSITE-ProRule" id="PRU00076"/>
    </source>
</evidence>
<keyword evidence="10 14" id="KW-0472">Membrane</keyword>
<evidence type="ECO:0000313" key="18">
    <source>
        <dbReference type="EMBL" id="RSH90073.1"/>
    </source>
</evidence>
<comment type="caution">
    <text evidence="18">The sequence shown here is derived from an EMBL/GenBank/DDBJ whole genome shotgun (WGS) entry which is preliminary data.</text>
</comment>
<dbReference type="InterPro" id="IPR027417">
    <property type="entry name" value="P-loop_NTPase"/>
</dbReference>
<dbReference type="InterPro" id="IPR002049">
    <property type="entry name" value="LE_dom"/>
</dbReference>
<evidence type="ECO:0000256" key="4">
    <source>
        <dbReference type="ARBA" id="ARBA00022692"/>
    </source>
</evidence>
<dbReference type="PROSITE" id="PS00022">
    <property type="entry name" value="EGF_1"/>
    <property type="match status" value="1"/>
</dbReference>
<dbReference type="GO" id="GO:0005524">
    <property type="term" value="F:ATP binding"/>
    <property type="evidence" value="ECO:0007669"/>
    <property type="project" value="UniProtKB-KW"/>
</dbReference>
<comment type="subcellular location">
    <subcellularLocation>
        <location evidence="1">Endoplasmic reticulum membrane</location>
        <topology evidence="1">Multi-pass membrane protein</topology>
    </subcellularLocation>
</comment>